<organism evidence="1 2">
    <name type="scientific">Naganishia cerealis</name>
    <dbReference type="NCBI Taxonomy" id="610337"/>
    <lineage>
        <taxon>Eukaryota</taxon>
        <taxon>Fungi</taxon>
        <taxon>Dikarya</taxon>
        <taxon>Basidiomycota</taxon>
        <taxon>Agaricomycotina</taxon>
        <taxon>Tremellomycetes</taxon>
        <taxon>Filobasidiales</taxon>
        <taxon>Filobasidiaceae</taxon>
        <taxon>Naganishia</taxon>
    </lineage>
</organism>
<reference evidence="1" key="1">
    <citation type="submission" date="2023-04" db="EMBL/GenBank/DDBJ databases">
        <title>Draft Genome sequencing of Naganishia species isolated from polar environments using Oxford Nanopore Technology.</title>
        <authorList>
            <person name="Leo P."/>
            <person name="Venkateswaran K."/>
        </authorList>
    </citation>
    <scope>NUCLEOTIDE SEQUENCE</scope>
    <source>
        <strain evidence="1">MNA-CCFEE 5261</strain>
    </source>
</reference>
<gene>
    <name evidence="1" type="ORF">QFC19_006761</name>
</gene>
<dbReference type="Proteomes" id="UP001241377">
    <property type="component" value="Unassembled WGS sequence"/>
</dbReference>
<accession>A0ACC2VE98</accession>
<comment type="caution">
    <text evidence="1">The sequence shown here is derived from an EMBL/GenBank/DDBJ whole genome shotgun (WGS) entry which is preliminary data.</text>
</comment>
<dbReference type="EMBL" id="JASBWR010000085">
    <property type="protein sequence ID" value="KAJ9097489.1"/>
    <property type="molecule type" value="Genomic_DNA"/>
</dbReference>
<sequence length="310" mass="33535">MADPILPRSPMDLPTTRALLAERIERGEITQADVDLLKKGYRGMMTTTFLGSLIGIPVYIAMSRRRPRPALVTRLAAATFMASTGSFLGFTIGGAASALEVSTHMEDSQRKLKVFEEVMITSKRMAQEQRMPTGGRFPGSTTGSVGNIDENGPNSGVWDVEAAEKRQELEREREIPSSSSPDTSVTPGAITNATSSTWDRIRQESQQSTPRRSSPSTPSSAARQSGVPTSAAAPIDISSLPSTAPPRTAKDPLAIDTTTSSKYAPGMSVEAIVESEAAEERRREQEAFDRLLDKERNSAGDEGFEVGKWR</sequence>
<evidence type="ECO:0000313" key="1">
    <source>
        <dbReference type="EMBL" id="KAJ9097489.1"/>
    </source>
</evidence>
<keyword evidence="2" id="KW-1185">Reference proteome</keyword>
<evidence type="ECO:0000313" key="2">
    <source>
        <dbReference type="Proteomes" id="UP001241377"/>
    </source>
</evidence>
<name>A0ACC2VE98_9TREE</name>
<protein>
    <submittedName>
        <fullName evidence="1">Uncharacterized protein</fullName>
    </submittedName>
</protein>
<proteinExistence type="predicted"/>